<dbReference type="GO" id="GO:0018773">
    <property type="term" value="F:acetylpyruvate hydrolase activity"/>
    <property type="evidence" value="ECO:0007669"/>
    <property type="project" value="TreeGrafter"/>
</dbReference>
<dbReference type="PANTHER" id="PTHR11820:SF7">
    <property type="entry name" value="ACYLPYRUVASE FAHD1, MITOCHONDRIAL"/>
    <property type="match status" value="1"/>
</dbReference>
<sequence>MKKILLNENEIYPSKVVCIGRNYTEHIKELNNEVPDEMVFFIKPNSSISNKIVFPKNHNSCHYEAEISFLIENKQITAVGFGLDLTLREVQSKLKAKGLPWERAKAFDNSAIFSNFVPFNEDITKLGIELYINGELRQKGDYSNMINKPHEIIEEVNSFLSFEDGDILMTGTPSGVGEFKIGDEFIGKILLNDDTLVQFNCTVI</sequence>
<dbReference type="OrthoDB" id="5197601at2"/>
<dbReference type="RefSeq" id="WP_130233914.1">
    <property type="nucleotide sequence ID" value="NZ_BMEF01000038.1"/>
</dbReference>
<reference evidence="3" key="1">
    <citation type="submission" date="2019-09" db="EMBL/GenBank/DDBJ databases">
        <title>Complete genome sequencing of four Arcobacter species reveals a diverse suite of mobile elements.</title>
        <authorList>
            <person name="On S.L.W."/>
            <person name="Miller W.G."/>
            <person name="Biggs P."/>
            <person name="Cornelius A."/>
            <person name="Vandamme P."/>
        </authorList>
    </citation>
    <scope>NUCLEOTIDE SEQUENCE [LARGE SCALE GENOMIC DNA]</scope>
    <source>
        <strain evidence="3">LMG 26638</strain>
    </source>
</reference>
<evidence type="ECO:0000313" key="2">
    <source>
        <dbReference type="EMBL" id="QEP35003.1"/>
    </source>
</evidence>
<protein>
    <submittedName>
        <fullName evidence="2">Fumarylacetoacetate hydrolase family protein</fullName>
    </submittedName>
</protein>
<keyword evidence="3" id="KW-1185">Reference proteome</keyword>
<gene>
    <name evidence="2" type="ORF">APAC_1929</name>
</gene>
<feature type="domain" description="Fumarylacetoacetase-like C-terminal" evidence="1">
    <location>
        <begin position="15"/>
        <end position="183"/>
    </location>
</feature>
<dbReference type="EMBL" id="CP035928">
    <property type="protein sequence ID" value="QEP35003.1"/>
    <property type="molecule type" value="Genomic_DNA"/>
</dbReference>
<organism evidence="2 3">
    <name type="scientific">Malaciobacter pacificus</name>
    <dbReference type="NCBI Taxonomy" id="1080223"/>
    <lineage>
        <taxon>Bacteria</taxon>
        <taxon>Pseudomonadati</taxon>
        <taxon>Campylobacterota</taxon>
        <taxon>Epsilonproteobacteria</taxon>
        <taxon>Campylobacterales</taxon>
        <taxon>Arcobacteraceae</taxon>
        <taxon>Malaciobacter</taxon>
    </lineage>
</organism>
<dbReference type="InterPro" id="IPR036663">
    <property type="entry name" value="Fumarylacetoacetase_C_sf"/>
</dbReference>
<keyword evidence="2" id="KW-0378">Hydrolase</keyword>
<dbReference type="Gene3D" id="3.90.850.10">
    <property type="entry name" value="Fumarylacetoacetase-like, C-terminal domain"/>
    <property type="match status" value="1"/>
</dbReference>
<dbReference type="AlphaFoldDB" id="A0A5C2H861"/>
<dbReference type="PANTHER" id="PTHR11820">
    <property type="entry name" value="ACYLPYRUVASE"/>
    <property type="match status" value="1"/>
</dbReference>
<dbReference type="InterPro" id="IPR011234">
    <property type="entry name" value="Fumarylacetoacetase-like_C"/>
</dbReference>
<accession>A0A5C2H861</accession>
<reference evidence="2 3" key="2">
    <citation type="submission" date="2019-09" db="EMBL/GenBank/DDBJ databases">
        <title>Complete genome sequencing of four Arcobacter species reveals a diverse suite of mobile elements.</title>
        <authorList>
            <person name="Miller W.G."/>
            <person name="Yee E."/>
            <person name="Bono J.L."/>
        </authorList>
    </citation>
    <scope>NUCLEOTIDE SEQUENCE [LARGE SCALE GENOMIC DNA]</scope>
    <source>
        <strain evidence="2 3">LMG 26638</strain>
    </source>
</reference>
<reference evidence="2 3" key="3">
    <citation type="submission" date="2019-09" db="EMBL/GenBank/DDBJ databases">
        <title>Taxonomic note: a critical rebuttal of the proposed division of the genus Arcobacter into six genera, emended descriptions of Arcobacter anaerophilus and the genus Arcobacter, and an assessment of genus-level boundaries for Epsilonproteobacteria using in silico genomic comparator tools.</title>
        <authorList>
            <person name="On S.L.W."/>
            <person name="Miller W.G."/>
            <person name="Biggs P."/>
            <person name="Cornelius A."/>
            <person name="Vandamme P."/>
        </authorList>
    </citation>
    <scope>NUCLEOTIDE SEQUENCE [LARGE SCALE GENOMIC DNA]</scope>
    <source>
        <strain evidence="2 3">LMG 26638</strain>
    </source>
</reference>
<dbReference type="Proteomes" id="UP000322726">
    <property type="component" value="Chromosome"/>
</dbReference>
<dbReference type="SUPFAM" id="SSF56529">
    <property type="entry name" value="FAH"/>
    <property type="match status" value="1"/>
</dbReference>
<proteinExistence type="predicted"/>
<dbReference type="KEGG" id="apai:APAC_1929"/>
<name>A0A5C2H861_9BACT</name>
<evidence type="ECO:0000259" key="1">
    <source>
        <dbReference type="Pfam" id="PF01557"/>
    </source>
</evidence>
<evidence type="ECO:0000313" key="3">
    <source>
        <dbReference type="Proteomes" id="UP000322726"/>
    </source>
</evidence>
<dbReference type="Pfam" id="PF01557">
    <property type="entry name" value="FAA_hydrolase"/>
    <property type="match status" value="1"/>
</dbReference>